<dbReference type="AlphaFoldDB" id="A0A2P6SBM2"/>
<dbReference type="Gramene" id="PRQ56083">
    <property type="protein sequence ID" value="PRQ56083"/>
    <property type="gene ID" value="RchiOBHm_Chr1g0331871"/>
</dbReference>
<name>A0A2P6SBM2_ROSCH</name>
<proteinExistence type="predicted"/>
<evidence type="ECO:0000313" key="2">
    <source>
        <dbReference type="Proteomes" id="UP000238479"/>
    </source>
</evidence>
<dbReference type="EMBL" id="PDCK01000039">
    <property type="protein sequence ID" value="PRQ56083.1"/>
    <property type="molecule type" value="Genomic_DNA"/>
</dbReference>
<dbReference type="Proteomes" id="UP000238479">
    <property type="component" value="Chromosome 1"/>
</dbReference>
<gene>
    <name evidence="1" type="ORF">RchiOBHm_Chr1g0331871</name>
</gene>
<reference evidence="1 2" key="1">
    <citation type="journal article" date="2018" name="Nat. Genet.">
        <title>The Rosa genome provides new insights in the design of modern roses.</title>
        <authorList>
            <person name="Bendahmane M."/>
        </authorList>
    </citation>
    <scope>NUCLEOTIDE SEQUENCE [LARGE SCALE GENOMIC DNA]</scope>
    <source>
        <strain evidence="2">cv. Old Blush</strain>
    </source>
</reference>
<organism evidence="1 2">
    <name type="scientific">Rosa chinensis</name>
    <name type="common">China rose</name>
    <dbReference type="NCBI Taxonomy" id="74649"/>
    <lineage>
        <taxon>Eukaryota</taxon>
        <taxon>Viridiplantae</taxon>
        <taxon>Streptophyta</taxon>
        <taxon>Embryophyta</taxon>
        <taxon>Tracheophyta</taxon>
        <taxon>Spermatophyta</taxon>
        <taxon>Magnoliopsida</taxon>
        <taxon>eudicotyledons</taxon>
        <taxon>Gunneridae</taxon>
        <taxon>Pentapetalae</taxon>
        <taxon>rosids</taxon>
        <taxon>fabids</taxon>
        <taxon>Rosales</taxon>
        <taxon>Rosaceae</taxon>
        <taxon>Rosoideae</taxon>
        <taxon>Rosoideae incertae sedis</taxon>
        <taxon>Rosa</taxon>
    </lineage>
</organism>
<accession>A0A2P6SBM2</accession>
<comment type="caution">
    <text evidence="1">The sequence shown here is derived from an EMBL/GenBank/DDBJ whole genome shotgun (WGS) entry which is preliminary data.</text>
</comment>
<evidence type="ECO:0000313" key="1">
    <source>
        <dbReference type="EMBL" id="PRQ56083.1"/>
    </source>
</evidence>
<sequence>MSAISTLRLVKNCCGSCLFKLVLLVFNIYVPKDRITNLHQGHGFVKF</sequence>
<protein>
    <submittedName>
        <fullName evidence="1">Uncharacterized protein</fullName>
    </submittedName>
</protein>
<keyword evidence="2" id="KW-1185">Reference proteome</keyword>